<keyword evidence="5 7" id="KW-1133">Transmembrane helix</keyword>
<keyword evidence="3" id="KW-1003">Cell membrane</keyword>
<dbReference type="SUPFAM" id="SSF161098">
    <property type="entry name" value="MetI-like"/>
    <property type="match status" value="1"/>
</dbReference>
<organism evidence="9 10">
    <name type="scientific">Pirellula staleyi (strain ATCC 27377 / DSM 6068 / ICPB 4128)</name>
    <name type="common">Pirella staleyi</name>
    <dbReference type="NCBI Taxonomy" id="530564"/>
    <lineage>
        <taxon>Bacteria</taxon>
        <taxon>Pseudomonadati</taxon>
        <taxon>Planctomycetota</taxon>
        <taxon>Planctomycetia</taxon>
        <taxon>Pirellulales</taxon>
        <taxon>Pirellulaceae</taxon>
        <taxon>Pirellula</taxon>
    </lineage>
</organism>
<dbReference type="HOGENOM" id="CLU_028518_1_0_0"/>
<dbReference type="Proteomes" id="UP000001887">
    <property type="component" value="Chromosome"/>
</dbReference>
<evidence type="ECO:0000313" key="10">
    <source>
        <dbReference type="Proteomes" id="UP000001887"/>
    </source>
</evidence>
<comment type="similarity">
    <text evidence="7">Belongs to the binding-protein-dependent transport system permease family.</text>
</comment>
<dbReference type="KEGG" id="psl:Psta_2295"/>
<dbReference type="STRING" id="530564.Psta_2295"/>
<evidence type="ECO:0000256" key="7">
    <source>
        <dbReference type="RuleBase" id="RU363032"/>
    </source>
</evidence>
<reference evidence="9 10" key="1">
    <citation type="journal article" date="2009" name="Stand. Genomic Sci.">
        <title>Complete genome sequence of Pirellula staleyi type strain (ATCC 27377).</title>
        <authorList>
            <person name="Clum A."/>
            <person name="Tindall B.J."/>
            <person name="Sikorski J."/>
            <person name="Ivanova N."/>
            <person name="Mavrommatis K."/>
            <person name="Lucas S."/>
            <person name="Glavina del Rio T."/>
            <person name="Nolan M."/>
            <person name="Chen F."/>
            <person name="Tice H."/>
            <person name="Pitluck S."/>
            <person name="Cheng J.F."/>
            <person name="Chertkov O."/>
            <person name="Brettin T."/>
            <person name="Han C."/>
            <person name="Detter J.C."/>
            <person name="Kuske C."/>
            <person name="Bruce D."/>
            <person name="Goodwin L."/>
            <person name="Ovchinikova G."/>
            <person name="Pati A."/>
            <person name="Mikhailova N."/>
            <person name="Chen A."/>
            <person name="Palaniappan K."/>
            <person name="Land M."/>
            <person name="Hauser L."/>
            <person name="Chang Y.J."/>
            <person name="Jeffries C.D."/>
            <person name="Chain P."/>
            <person name="Rohde M."/>
            <person name="Goker M."/>
            <person name="Bristow J."/>
            <person name="Eisen J.A."/>
            <person name="Markowitz V."/>
            <person name="Hugenholtz P."/>
            <person name="Kyrpides N.C."/>
            <person name="Klenk H.P."/>
            <person name="Lapidus A."/>
        </authorList>
    </citation>
    <scope>NUCLEOTIDE SEQUENCE [LARGE SCALE GENOMIC DNA]</scope>
    <source>
        <strain evidence="10">ATCC 27377 / DSM 6068 / ICPB 4128</strain>
    </source>
</reference>
<dbReference type="OrthoDB" id="9797852at2"/>
<evidence type="ECO:0000256" key="1">
    <source>
        <dbReference type="ARBA" id="ARBA00004651"/>
    </source>
</evidence>
<dbReference type="AlphaFoldDB" id="D2R3L1"/>
<dbReference type="InterPro" id="IPR000515">
    <property type="entry name" value="MetI-like"/>
</dbReference>
<feature type="transmembrane region" description="Helical" evidence="7">
    <location>
        <begin position="325"/>
        <end position="345"/>
    </location>
</feature>
<dbReference type="InterPro" id="IPR050366">
    <property type="entry name" value="BP-dependent_transpt_permease"/>
</dbReference>
<sequence>MTAAAASAPPPKLGRGFFGEAWLRYRRRPVAMLGLGFLIFLAIVALTSPAIVGTRPIVCKYKGKLHFPCLQYFRSNWQFVPFFKDQFADDYPTALKKNDPNSWAIWPLVYQDPYRRVRQDEWPGMPENLVGAAPNRYNLMGTDQTGTDVFAQLVHGSRIALFVGFISTGLSALIGIVLGAIAGYFGGIVDMLVSRLFEVVACIPPLILILALLSVLEKPTIWHVMVVIGCTGWTSIARLTRSEFLKLRSVEYVTAARALGAGRVRVMFLHVLPNALAPVLVPITFGVASAIMVESGLKFLGFGIDPSEPSWGSLLNAGRGNLTQWWLIFYPGLAIFLTVLANNLIGEGIQEATDPRLREAAK</sequence>
<dbReference type="InterPro" id="IPR035906">
    <property type="entry name" value="MetI-like_sf"/>
</dbReference>
<evidence type="ECO:0000256" key="2">
    <source>
        <dbReference type="ARBA" id="ARBA00022448"/>
    </source>
</evidence>
<dbReference type="EMBL" id="CP001848">
    <property type="protein sequence ID" value="ADB16965.1"/>
    <property type="molecule type" value="Genomic_DNA"/>
</dbReference>
<keyword evidence="10" id="KW-1185">Reference proteome</keyword>
<feature type="transmembrane region" description="Helical" evidence="7">
    <location>
        <begin position="159"/>
        <end position="184"/>
    </location>
</feature>
<evidence type="ECO:0000256" key="4">
    <source>
        <dbReference type="ARBA" id="ARBA00022692"/>
    </source>
</evidence>
<dbReference type="GO" id="GO:0055085">
    <property type="term" value="P:transmembrane transport"/>
    <property type="evidence" value="ECO:0007669"/>
    <property type="project" value="InterPro"/>
</dbReference>
<dbReference type="PANTHER" id="PTHR43386">
    <property type="entry name" value="OLIGOPEPTIDE TRANSPORT SYSTEM PERMEASE PROTEIN APPC"/>
    <property type="match status" value="1"/>
</dbReference>
<keyword evidence="4 7" id="KW-0812">Transmembrane</keyword>
<evidence type="ECO:0000256" key="6">
    <source>
        <dbReference type="ARBA" id="ARBA00023136"/>
    </source>
</evidence>
<dbReference type="eggNOG" id="COG1173">
    <property type="taxonomic scope" value="Bacteria"/>
</dbReference>
<dbReference type="Pfam" id="PF12911">
    <property type="entry name" value="OppC_N"/>
    <property type="match status" value="1"/>
</dbReference>
<keyword evidence="2 7" id="KW-0813">Transport</keyword>
<name>D2R3L1_PIRSD</name>
<gene>
    <name evidence="9" type="ordered locus">Psta_2295</name>
</gene>
<evidence type="ECO:0000256" key="5">
    <source>
        <dbReference type="ARBA" id="ARBA00022989"/>
    </source>
</evidence>
<proteinExistence type="inferred from homology"/>
<feature type="domain" description="ABC transmembrane type-1" evidence="8">
    <location>
        <begin position="157"/>
        <end position="346"/>
    </location>
</feature>
<dbReference type="PANTHER" id="PTHR43386:SF1">
    <property type="entry name" value="D,D-DIPEPTIDE TRANSPORT SYSTEM PERMEASE PROTEIN DDPC-RELATED"/>
    <property type="match status" value="1"/>
</dbReference>
<dbReference type="CDD" id="cd06261">
    <property type="entry name" value="TM_PBP2"/>
    <property type="match status" value="1"/>
</dbReference>
<dbReference type="Gene3D" id="1.10.3720.10">
    <property type="entry name" value="MetI-like"/>
    <property type="match status" value="1"/>
</dbReference>
<dbReference type="Pfam" id="PF00528">
    <property type="entry name" value="BPD_transp_1"/>
    <property type="match status" value="1"/>
</dbReference>
<dbReference type="GO" id="GO:0005886">
    <property type="term" value="C:plasma membrane"/>
    <property type="evidence" value="ECO:0007669"/>
    <property type="project" value="UniProtKB-SubCell"/>
</dbReference>
<evidence type="ECO:0000313" key="9">
    <source>
        <dbReference type="EMBL" id="ADB16965.1"/>
    </source>
</evidence>
<dbReference type="PROSITE" id="PS50928">
    <property type="entry name" value="ABC_TM1"/>
    <property type="match status" value="1"/>
</dbReference>
<feature type="transmembrane region" description="Helical" evidence="7">
    <location>
        <begin position="271"/>
        <end position="293"/>
    </location>
</feature>
<keyword evidence="6 7" id="KW-0472">Membrane</keyword>
<accession>D2R3L1</accession>
<protein>
    <submittedName>
        <fullName evidence="9">Binding-protein-dependent transport systems inner membrane component</fullName>
    </submittedName>
</protein>
<dbReference type="InterPro" id="IPR025966">
    <property type="entry name" value="OppC_N"/>
</dbReference>
<comment type="subcellular location">
    <subcellularLocation>
        <location evidence="1 7">Cell membrane</location>
        <topology evidence="1 7">Multi-pass membrane protein</topology>
    </subcellularLocation>
</comment>
<evidence type="ECO:0000259" key="8">
    <source>
        <dbReference type="PROSITE" id="PS50928"/>
    </source>
</evidence>
<evidence type="ECO:0000256" key="3">
    <source>
        <dbReference type="ARBA" id="ARBA00022475"/>
    </source>
</evidence>
<feature type="transmembrane region" description="Helical" evidence="7">
    <location>
        <begin position="30"/>
        <end position="52"/>
    </location>
</feature>
<feature type="transmembrane region" description="Helical" evidence="7">
    <location>
        <begin position="196"/>
        <end position="215"/>
    </location>
</feature>